<dbReference type="InterPro" id="IPR013783">
    <property type="entry name" value="Ig-like_fold"/>
</dbReference>
<dbReference type="Proteomes" id="UP001652504">
    <property type="component" value="Unassembled WGS sequence"/>
</dbReference>
<protein>
    <submittedName>
        <fullName evidence="1">Ig-like domain-containing protein</fullName>
    </submittedName>
</protein>
<sequence>MHYFYVMFFTFFIYFLPFEAISKEIKAYPDFVKTNGFLKEIHLDVLSNDSCGNVDNNLCQIRITEQPLYEDTVEVNQNSIIYRRNSRRCGKSDFADNFFSYQLVNDDGIKSVPVKVILDLDCSDRSPIAIADTYYLEKGSVAKSLYVTGNDIVPATSYRPTLDRIVTGPAYGDAKIESNRIIYSTDATFCGTDTIRYTVVDAQQRISKPATITLHVSCDTVVPVTTDDSYTVRQHKVPDPFPILDNDILPVGVSTIEITSQPVRGRIVQVDENQQIVYRPTVGNCAPDKFIYRLKSALGVVSRHTIVTINFDCSSTTPIANDDYVSVVEDRRRDINILDNDHAFGHGPIVIDHVVTVAEHGDLVVGNNQQTLTWIPTTPDYCGKDSFSYQARNDVGEKTELATVSVVVACVFDFPIAQSDVIEVYGYDNAIINVLENDEINDLQATEVIIETPPRYGRAYRNSDKTSIRYTPSEGIICYEDRFSYRIVGKGFRGERVESRVADVKIKPVCDDKTPRVRDRVFSLLEDRSQQLNLISNAIDPIQGGLKIYDFPNLPKHFSLHIDVSNQRVYAHPIGKDYCGRDTFSYRVVDADGVISREGQVVLDVQCVEDKITVNHDSYVVSSDVHTKLDVLKNDINPDNAQVQIFAKDYLSSQFGGITKDQKIVYVPAKGACDYTTSMLYEARMPDGTWSSSARVTVKQVCKNDPPTARDDSLRLRAGRKEYLHIFNNDYDPDKNDSLKVKHFNTLPRFGELSIDEDTGYVIYQSYAGICGVSDSFTYTLEDLGGLVSNEASVLITEIQCTHSNPIVVDDTATVLSGNSVALDPLANDYDPDGDRLFIDWARVKEGEIQLTTDYPQSLVFTPHQDYCGEIDIQYGVVDANRAARQYGAIEGKIVVDVLCGDLNSDVNQLSTPNYEVVDMEHVVVRWGEVNNVDYYKLQQQVHDGEITTQTYTDFEVGFENALNYISRFRVAGCNISGCGNYSLWTSWVGEKPSVPASPYVYQDDSGQHISWGGLTNAQEYVLELNYDDEGWIQASRTPFTEFHHNSELTGTRIYRVSACNMVGCSEFSHSSNLIGGPVPQIPLAPFAEQVGGCQYIRWTPVSGASSHKLEMKFNTEGWMYVNSAEESFEHCSDLIGERVYRVAACNQGGCSAFSPESNVIGGAIPNRIFISPIAVQRNSGQKISWNSAKGATRYIIEVNFNDEGWLTVSATSALFFEHNSYLAGQRRYRVSACNKFGCNDPSPPSNMITLEVPILEWSKSKVTIAEPLTIVGVPNYIEKCISAEQSKIEFLNKPIVYFYSVTSGEVNRWNCYNIDGSLHFVFDAPLSISKLPKPNLSKSYNR</sequence>
<accession>A0ABT3A4A7</accession>
<dbReference type="Pfam" id="PF17963">
    <property type="entry name" value="Big_9"/>
    <property type="match status" value="4"/>
</dbReference>
<organism evidence="1 2">
    <name type="scientific">Fluctibacter corallii</name>
    <dbReference type="NCBI Taxonomy" id="2984329"/>
    <lineage>
        <taxon>Bacteria</taxon>
        <taxon>Pseudomonadati</taxon>
        <taxon>Pseudomonadota</taxon>
        <taxon>Gammaproteobacteria</taxon>
        <taxon>Alteromonadales</taxon>
        <taxon>Alteromonadaceae</taxon>
        <taxon>Fluctibacter</taxon>
    </lineage>
</organism>
<gene>
    <name evidence="1" type="ORF">OE749_00725</name>
</gene>
<dbReference type="Gene3D" id="2.60.40.10">
    <property type="entry name" value="Immunoglobulins"/>
    <property type="match status" value="3"/>
</dbReference>
<proteinExistence type="predicted"/>
<name>A0ABT3A4A7_9ALTE</name>
<dbReference type="Gene3D" id="2.60.40.2810">
    <property type="match status" value="2"/>
</dbReference>
<dbReference type="InterPro" id="IPR036116">
    <property type="entry name" value="FN3_sf"/>
</dbReference>
<dbReference type="EMBL" id="JAOWKX010000001">
    <property type="protein sequence ID" value="MCV2883216.1"/>
    <property type="molecule type" value="Genomic_DNA"/>
</dbReference>
<reference evidence="1 2" key="1">
    <citation type="submission" date="2022-10" db="EMBL/GenBank/DDBJ databases">
        <title>Aestuariibacter sp. AA17 isolated from Montipora capitata coral fragment.</title>
        <authorList>
            <person name="Emsley S.A."/>
            <person name="Pfannmuller K.M."/>
            <person name="Loughran R.M."/>
            <person name="Shlafstein M."/>
            <person name="Papke E."/>
            <person name="Saw J.H."/>
            <person name="Ushijima B."/>
            <person name="Videau P."/>
        </authorList>
    </citation>
    <scope>NUCLEOTIDE SEQUENCE [LARGE SCALE GENOMIC DNA]</scope>
    <source>
        <strain evidence="1 2">AA17</strain>
    </source>
</reference>
<dbReference type="RefSeq" id="WP_263710420.1">
    <property type="nucleotide sequence ID" value="NZ_JAOWKX010000001.1"/>
</dbReference>
<keyword evidence="2" id="KW-1185">Reference proteome</keyword>
<dbReference type="SUPFAM" id="SSF49265">
    <property type="entry name" value="Fibronectin type III"/>
    <property type="match status" value="2"/>
</dbReference>
<evidence type="ECO:0000313" key="2">
    <source>
        <dbReference type="Proteomes" id="UP001652504"/>
    </source>
</evidence>
<evidence type="ECO:0000313" key="1">
    <source>
        <dbReference type="EMBL" id="MCV2883216.1"/>
    </source>
</evidence>
<comment type="caution">
    <text evidence="1">The sequence shown here is derived from an EMBL/GenBank/DDBJ whole genome shotgun (WGS) entry which is preliminary data.</text>
</comment>